<gene>
    <name evidence="2" type="ORF">MNB_SV-15-736</name>
</gene>
<dbReference type="InterPro" id="IPR011990">
    <property type="entry name" value="TPR-like_helical_dom_sf"/>
</dbReference>
<proteinExistence type="predicted"/>
<feature type="compositionally biased region" description="Polar residues" evidence="1">
    <location>
        <begin position="144"/>
        <end position="156"/>
    </location>
</feature>
<evidence type="ECO:0000256" key="1">
    <source>
        <dbReference type="SAM" id="MobiDB-lite"/>
    </source>
</evidence>
<name>A0A1W1EKP6_9ZZZZ</name>
<dbReference type="PROSITE" id="PS50005">
    <property type="entry name" value="TPR"/>
    <property type="match status" value="1"/>
</dbReference>
<dbReference type="SUPFAM" id="SSF48452">
    <property type="entry name" value="TPR-like"/>
    <property type="match status" value="1"/>
</dbReference>
<feature type="compositionally biased region" description="Basic and acidic residues" evidence="1">
    <location>
        <begin position="157"/>
        <end position="169"/>
    </location>
</feature>
<protein>
    <submittedName>
        <fullName evidence="2">Uncharacterized protein</fullName>
    </submittedName>
</protein>
<sequence>MNFNLLILLPIYLNASILEDNYLSKAYESYHFKDYNSSKIYIKKIKKISLQSQIALANIEYKEANYKEAIKLYKSIKSKLPKIKQLLYYNIGNSYAKIKEYENAKIYYAKVLQLGDDEDAKNNLKIIALLKDKKDSNLGIAHPKSQNSSSTKSENNQNDKKKNREEDKPTAGSSGDGKSSKKEDMKSKKLLSSKKEEKKHPLSSKVYELINEGYIYEKKPW</sequence>
<dbReference type="Gene3D" id="1.25.40.10">
    <property type="entry name" value="Tetratricopeptide repeat domain"/>
    <property type="match status" value="1"/>
</dbReference>
<evidence type="ECO:0000313" key="2">
    <source>
        <dbReference type="EMBL" id="SHO81433.1"/>
    </source>
</evidence>
<feature type="compositionally biased region" description="Basic and acidic residues" evidence="1">
    <location>
        <begin position="178"/>
        <end position="200"/>
    </location>
</feature>
<reference evidence="2" key="1">
    <citation type="submission" date="2016-10" db="EMBL/GenBank/DDBJ databases">
        <authorList>
            <person name="de Groot N.N."/>
        </authorList>
    </citation>
    <scope>NUCLEOTIDE SEQUENCE</scope>
</reference>
<organism evidence="2">
    <name type="scientific">hydrothermal vent metagenome</name>
    <dbReference type="NCBI Taxonomy" id="652676"/>
    <lineage>
        <taxon>unclassified sequences</taxon>
        <taxon>metagenomes</taxon>
        <taxon>ecological metagenomes</taxon>
    </lineage>
</organism>
<feature type="region of interest" description="Disordered" evidence="1">
    <location>
        <begin position="138"/>
        <end position="204"/>
    </location>
</feature>
<dbReference type="AlphaFoldDB" id="A0A1W1EKP6"/>
<accession>A0A1W1EKP6</accession>
<dbReference type="SMART" id="SM00028">
    <property type="entry name" value="TPR"/>
    <property type="match status" value="2"/>
</dbReference>
<dbReference type="InterPro" id="IPR019734">
    <property type="entry name" value="TPR_rpt"/>
</dbReference>
<dbReference type="EMBL" id="FRYL01000039">
    <property type="protein sequence ID" value="SHO81433.1"/>
    <property type="molecule type" value="Genomic_DNA"/>
</dbReference>